<keyword evidence="6 16" id="KW-0812">Transmembrane</keyword>
<evidence type="ECO:0000256" key="13">
    <source>
        <dbReference type="ARBA" id="ARBA00023298"/>
    </source>
</evidence>
<dbReference type="InterPro" id="IPR002153">
    <property type="entry name" value="TRPC_channel"/>
</dbReference>
<organism evidence="18">
    <name type="scientific">Aceria tosichella</name>
    <name type="common">wheat curl mite</name>
    <dbReference type="NCBI Taxonomy" id="561515"/>
    <lineage>
        <taxon>Eukaryota</taxon>
        <taxon>Metazoa</taxon>
        <taxon>Ecdysozoa</taxon>
        <taxon>Arthropoda</taxon>
        <taxon>Chelicerata</taxon>
        <taxon>Arachnida</taxon>
        <taxon>Acari</taxon>
        <taxon>Acariformes</taxon>
        <taxon>Trombidiformes</taxon>
        <taxon>Prostigmata</taxon>
        <taxon>Eupodina</taxon>
        <taxon>Eriophyoidea</taxon>
        <taxon>Eriophyidae</taxon>
        <taxon>Eriophyinae</taxon>
        <taxon>Aceriini</taxon>
        <taxon>Aceria</taxon>
    </lineage>
</organism>
<keyword evidence="11" id="KW-0406">Ion transport</keyword>
<keyword evidence="18" id="KW-0675">Receptor</keyword>
<keyword evidence="9" id="KW-0528">Neurotoxin</keyword>
<keyword evidence="9" id="KW-0638">Presynaptic neurotoxin</keyword>
<keyword evidence="9" id="KW-0800">Toxin</keyword>
<reference evidence="18" key="1">
    <citation type="submission" date="2018-10" db="EMBL/GenBank/DDBJ databases">
        <title>Transcriptome assembly of Aceria tosichella (Wheat curl mite) Type 2.</title>
        <authorList>
            <person name="Scully E.D."/>
            <person name="Geib S.M."/>
            <person name="Palmer N.A."/>
            <person name="Gupta A.K."/>
            <person name="Sarath G."/>
            <person name="Tatineni S."/>
        </authorList>
    </citation>
    <scope>NUCLEOTIDE SEQUENCE</scope>
    <source>
        <strain evidence="18">LincolnNE</strain>
    </source>
</reference>
<feature type="transmembrane region" description="Helical" evidence="16">
    <location>
        <begin position="748"/>
        <end position="770"/>
    </location>
</feature>
<feature type="compositionally biased region" description="Acidic residues" evidence="15">
    <location>
        <begin position="270"/>
        <end position="287"/>
    </location>
</feature>
<dbReference type="PANTHER" id="PTHR10117">
    <property type="entry name" value="TRANSIENT RECEPTOR POTENTIAL CHANNEL"/>
    <property type="match status" value="1"/>
</dbReference>
<dbReference type="GO" id="GO:0015279">
    <property type="term" value="F:store-operated calcium channel activity"/>
    <property type="evidence" value="ECO:0007669"/>
    <property type="project" value="TreeGrafter"/>
</dbReference>
<dbReference type="Pfam" id="PF08344">
    <property type="entry name" value="TRP_2"/>
    <property type="match status" value="1"/>
</dbReference>
<keyword evidence="7" id="KW-0677">Repeat</keyword>
<dbReference type="Pfam" id="PF12796">
    <property type="entry name" value="Ank_2"/>
    <property type="match status" value="1"/>
</dbReference>
<dbReference type="InterPro" id="IPR002110">
    <property type="entry name" value="Ankyrin_rpt"/>
</dbReference>
<evidence type="ECO:0000256" key="1">
    <source>
        <dbReference type="ARBA" id="ARBA00004141"/>
    </source>
</evidence>
<keyword evidence="10" id="KW-0040">ANK repeat</keyword>
<feature type="transmembrane region" description="Helical" evidence="16">
    <location>
        <begin position="379"/>
        <end position="400"/>
    </location>
</feature>
<evidence type="ECO:0000256" key="4">
    <source>
        <dbReference type="ARBA" id="ARBA00022483"/>
    </source>
</evidence>
<keyword evidence="4" id="KW-0268">Exocytosis</keyword>
<evidence type="ECO:0000256" key="9">
    <source>
        <dbReference type="ARBA" id="ARBA00023028"/>
    </source>
</evidence>
<evidence type="ECO:0000313" key="18">
    <source>
        <dbReference type="EMBL" id="MDE45339.1"/>
    </source>
</evidence>
<dbReference type="EMBL" id="GGYP01000568">
    <property type="protein sequence ID" value="MDE45339.1"/>
    <property type="molecule type" value="Transcribed_RNA"/>
</dbReference>
<dbReference type="GO" id="GO:0044231">
    <property type="term" value="C:host cell presynaptic membrane"/>
    <property type="evidence" value="ECO:0007669"/>
    <property type="project" value="UniProtKB-KW"/>
</dbReference>
<dbReference type="SUPFAM" id="SSF48403">
    <property type="entry name" value="Ankyrin repeat"/>
    <property type="match status" value="1"/>
</dbReference>
<dbReference type="AlphaFoldDB" id="A0A6G1S4Q2"/>
<dbReference type="GO" id="GO:0034703">
    <property type="term" value="C:cation channel complex"/>
    <property type="evidence" value="ECO:0007669"/>
    <property type="project" value="UniProtKB-ARBA"/>
</dbReference>
<feature type="region of interest" description="Disordered" evidence="15">
    <location>
        <begin position="254"/>
        <end position="287"/>
    </location>
</feature>
<evidence type="ECO:0000256" key="2">
    <source>
        <dbReference type="ARBA" id="ARBA00004175"/>
    </source>
</evidence>
<name>A0A6G1S4Q2_9ACAR</name>
<dbReference type="InterPro" id="IPR036770">
    <property type="entry name" value="Ankyrin_rpt-contain_sf"/>
</dbReference>
<protein>
    <submittedName>
        <fullName evidence="18">Transient receptor potential-gamma protein</fullName>
    </submittedName>
</protein>
<dbReference type="SMART" id="SM00248">
    <property type="entry name" value="ANK"/>
    <property type="match status" value="2"/>
</dbReference>
<feature type="compositionally biased region" description="Low complexity" evidence="15">
    <location>
        <begin position="254"/>
        <end position="267"/>
    </location>
</feature>
<feature type="transmembrane region" description="Helical" evidence="16">
    <location>
        <begin position="638"/>
        <end position="661"/>
    </location>
</feature>
<evidence type="ECO:0000256" key="8">
    <source>
        <dbReference type="ARBA" id="ARBA00022989"/>
    </source>
</evidence>
<sequence length="949" mass="108718">MNELEREFLLAVQRGELDALRQFLKTRTLTQLDVNCRDPLDRNALIICIDHKDLDTMKLLLETDACVGDALLYAIKENYVEAVEALLQYLEVNKQNHHHHPYDNTSGAYEPCDHEDYCYFSCDMSPLMLAAQNNNFEIVKLLLDKKVSPIGDPHDPRCGCTTCCLARSQDCLKHSRSRINAYRALSSPSLMALSSEDPLETAFQMSAKLEDLAQLEPEYKEDYMRLRSKCQAFATKLLDYARTSRELEILLDFNGSKSSSSSSSSSGNDDKDDDGEETDDDKDDDDSSVSRTYRLMLDSHSNLSRLKLAIECKQKTFCAHPNIQELLATMWYENLPGFRRMSFANQALQVLGIGLMFPVYSMAYLLAPKTHFGQYIKKPFIKFICHSASYITFITLLVLASQRVEAFYSWSSVVGLFGAANHKQAADYQETDDLFDSIGNNFSLFDRTIAAGPPPLPSNSYSDDIELNRLAAAYKKTISHVQLDGHGASTARGLDSLSKIFNQLPASSKKRGTLPSPIESVILIWVLSLIWAELKQIRSLGINYYKHDMWNLLDSVASSCYIGTIILRVVSYVQSDEKSLEVAREHWNAYDPTLLSEGLFATGTVFSSLKLVYIFSVNPYLGPLQISLGRMIIDILRFSWIYMLVLFAFACGMNQLLWYYADLERHQCLNVTNYNLAQYYKAKSAEVAPETPIAPDEDESPVAMDDSCKMWRHFSNVFESSQTLFWANFGLVDLENFDLTGIRQYTRFWALLMFGCYCFINVIVVLNLLVAMMNHSYDKISTRSDIEWKFARTRLWMSYFDNGSTVPAPFNIIPSIKSMRYLYRRTSRRFRRFHRWWNGLGMCPNGLEEVVTQDTNNNNNNSTSKQFESKLDRSGTVEYLESNYSALELRNRGELKNGQRSAQLNYKTVIKTLVRRYLVDEQRKVERSSALTEVKLKRWSEFKIFERSE</sequence>
<dbReference type="InterPro" id="IPR005821">
    <property type="entry name" value="Ion_trans_dom"/>
</dbReference>
<dbReference type="GO" id="GO:0005886">
    <property type="term" value="C:plasma membrane"/>
    <property type="evidence" value="ECO:0007669"/>
    <property type="project" value="TreeGrafter"/>
</dbReference>
<evidence type="ECO:0000259" key="17">
    <source>
        <dbReference type="SMART" id="SM01420"/>
    </source>
</evidence>
<feature type="transmembrane region" description="Helical" evidence="16">
    <location>
        <begin position="347"/>
        <end position="367"/>
    </location>
</feature>
<dbReference type="Pfam" id="PF00023">
    <property type="entry name" value="Ank"/>
    <property type="match status" value="1"/>
</dbReference>
<evidence type="ECO:0000256" key="16">
    <source>
        <dbReference type="SAM" id="Phobius"/>
    </source>
</evidence>
<dbReference type="Gene3D" id="1.25.40.20">
    <property type="entry name" value="Ankyrin repeat-containing domain"/>
    <property type="match status" value="1"/>
</dbReference>
<evidence type="ECO:0000256" key="11">
    <source>
        <dbReference type="ARBA" id="ARBA00023065"/>
    </source>
</evidence>
<evidence type="ECO:0000256" key="12">
    <source>
        <dbReference type="ARBA" id="ARBA00023136"/>
    </source>
</evidence>
<dbReference type="GO" id="GO:0006887">
    <property type="term" value="P:exocytosis"/>
    <property type="evidence" value="ECO:0007669"/>
    <property type="project" value="UniProtKB-KW"/>
</dbReference>
<dbReference type="SMART" id="SM01420">
    <property type="entry name" value="TRP_2"/>
    <property type="match status" value="1"/>
</dbReference>
<dbReference type="PANTHER" id="PTHR10117:SF54">
    <property type="entry name" value="TRANSIENT RECEPTOR POTENTIAL-GAMMA PROTEIN"/>
    <property type="match status" value="1"/>
</dbReference>
<keyword evidence="14" id="KW-0407">Ion channel</keyword>
<evidence type="ECO:0000256" key="3">
    <source>
        <dbReference type="ARBA" id="ARBA00022448"/>
    </source>
</evidence>
<keyword evidence="13" id="KW-1053">Target membrane</keyword>
<keyword evidence="8 16" id="KW-1133">Transmembrane helix</keyword>
<evidence type="ECO:0000256" key="10">
    <source>
        <dbReference type="ARBA" id="ARBA00023043"/>
    </source>
</evidence>
<evidence type="ECO:0000256" key="14">
    <source>
        <dbReference type="ARBA" id="ARBA00023303"/>
    </source>
</evidence>
<feature type="domain" description="Transient receptor ion channel" evidence="17">
    <location>
        <begin position="158"/>
        <end position="220"/>
    </location>
</feature>
<evidence type="ECO:0000256" key="15">
    <source>
        <dbReference type="SAM" id="MobiDB-lite"/>
    </source>
</evidence>
<evidence type="ECO:0000256" key="5">
    <source>
        <dbReference type="ARBA" id="ARBA00022537"/>
    </source>
</evidence>
<proteinExistence type="predicted"/>
<keyword evidence="12 16" id="KW-0472">Membrane</keyword>
<comment type="subcellular location">
    <subcellularLocation>
        <location evidence="1">Membrane</location>
        <topology evidence="1">Multi-pass membrane protein</topology>
    </subcellularLocation>
    <subcellularLocation>
        <location evidence="2">Target cell membrane</location>
    </subcellularLocation>
</comment>
<dbReference type="GO" id="GO:0044218">
    <property type="term" value="C:other organism cell membrane"/>
    <property type="evidence" value="ECO:0007669"/>
    <property type="project" value="UniProtKB-KW"/>
</dbReference>
<evidence type="ECO:0000256" key="6">
    <source>
        <dbReference type="ARBA" id="ARBA00022692"/>
    </source>
</evidence>
<keyword evidence="3" id="KW-0813">Transport</keyword>
<gene>
    <name evidence="18" type="primary">trpgamma</name>
    <name evidence="18" type="ORF">g.9401</name>
</gene>
<keyword evidence="5" id="KW-1052">Target cell membrane</keyword>
<evidence type="ECO:0000256" key="7">
    <source>
        <dbReference type="ARBA" id="ARBA00022737"/>
    </source>
</evidence>
<dbReference type="PRINTS" id="PR01097">
    <property type="entry name" value="TRNSRECEPTRP"/>
</dbReference>
<dbReference type="GO" id="GO:0070679">
    <property type="term" value="F:inositol 1,4,5 trisphosphate binding"/>
    <property type="evidence" value="ECO:0007669"/>
    <property type="project" value="TreeGrafter"/>
</dbReference>
<dbReference type="InterPro" id="IPR013555">
    <property type="entry name" value="TRP_dom"/>
</dbReference>
<accession>A0A6G1S4Q2</accession>
<dbReference type="GO" id="GO:0051480">
    <property type="term" value="P:regulation of cytosolic calcium ion concentration"/>
    <property type="evidence" value="ECO:0007669"/>
    <property type="project" value="TreeGrafter"/>
</dbReference>
<dbReference type="Pfam" id="PF00520">
    <property type="entry name" value="Ion_trans"/>
    <property type="match status" value="1"/>
</dbReference>